<accession>A0A9W9KQX9</accession>
<protein>
    <recommendedName>
        <fullName evidence="7">NACHT domain-containing protein</fullName>
    </recommendedName>
</protein>
<keyword evidence="6" id="KW-1185">Reference proteome</keyword>
<evidence type="ECO:0000259" key="4">
    <source>
        <dbReference type="Pfam" id="PF24883"/>
    </source>
</evidence>
<dbReference type="Pfam" id="PF22939">
    <property type="entry name" value="WHD_GPIID"/>
    <property type="match status" value="1"/>
</dbReference>
<dbReference type="OrthoDB" id="1577640at2759"/>
<dbReference type="Pfam" id="PF00023">
    <property type="entry name" value="Ank"/>
    <property type="match status" value="1"/>
</dbReference>
<dbReference type="InterPro" id="IPR056884">
    <property type="entry name" value="NPHP3-like_N"/>
</dbReference>
<reference evidence="5" key="1">
    <citation type="submission" date="2022-11" db="EMBL/GenBank/DDBJ databases">
        <authorList>
            <person name="Petersen C."/>
        </authorList>
    </citation>
    <scope>NUCLEOTIDE SEQUENCE</scope>
    <source>
        <strain evidence="5">IBT 30069</strain>
    </source>
</reference>
<dbReference type="PANTHER" id="PTHR10039:SF10">
    <property type="entry name" value="NACHT DOMAIN-CONTAINING PROTEIN"/>
    <property type="match status" value="1"/>
</dbReference>
<dbReference type="Pfam" id="PF24883">
    <property type="entry name" value="NPHP3_N"/>
    <property type="match status" value="1"/>
</dbReference>
<dbReference type="PANTHER" id="PTHR10039">
    <property type="entry name" value="AMELOGENIN"/>
    <property type="match status" value="1"/>
</dbReference>
<dbReference type="Gene3D" id="1.25.40.20">
    <property type="entry name" value="Ankyrin repeat-containing domain"/>
    <property type="match status" value="3"/>
</dbReference>
<evidence type="ECO:0000256" key="2">
    <source>
        <dbReference type="PROSITE-ProRule" id="PRU00023"/>
    </source>
</evidence>
<dbReference type="Gene3D" id="3.40.50.300">
    <property type="entry name" value="P-loop containing nucleotide triphosphate hydrolases"/>
    <property type="match status" value="1"/>
</dbReference>
<gene>
    <name evidence="5" type="ORF">N7456_000450</name>
</gene>
<reference evidence="5" key="2">
    <citation type="journal article" date="2023" name="IMA Fungus">
        <title>Comparative genomic study of the Penicillium genus elucidates a diverse pangenome and 15 lateral gene transfer events.</title>
        <authorList>
            <person name="Petersen C."/>
            <person name="Sorensen T."/>
            <person name="Nielsen M.R."/>
            <person name="Sondergaard T.E."/>
            <person name="Sorensen J.L."/>
            <person name="Fitzpatrick D.A."/>
            <person name="Frisvad J.C."/>
            <person name="Nielsen K.L."/>
        </authorList>
    </citation>
    <scope>NUCLEOTIDE SEQUENCE</scope>
    <source>
        <strain evidence="5">IBT 30069</strain>
    </source>
</reference>
<dbReference type="InterPro" id="IPR027417">
    <property type="entry name" value="P-loop_NTPase"/>
</dbReference>
<dbReference type="EMBL" id="JAPQKH010000001">
    <property type="protein sequence ID" value="KAJ5116102.1"/>
    <property type="molecule type" value="Genomic_DNA"/>
</dbReference>
<evidence type="ECO:0000256" key="1">
    <source>
        <dbReference type="ARBA" id="ARBA00022737"/>
    </source>
</evidence>
<dbReference type="SMART" id="SM00248">
    <property type="entry name" value="ANK"/>
    <property type="match status" value="10"/>
</dbReference>
<sequence>MVSLPRALIPAPRLSAALRLAQAVSAYEADLTRDQKEEFNHHRLRAREKPPSIQDVMRLTADIDEQLSSKIRGRCLGIRTTNFLQCVQQFVSLGDIIVGGSQNLVASGVWALLILNFSSYFERISNLFMVIGRSAPRYEKLSLLYPRSKELQSFLTEYFTVVVQLCHRILRFTQKSTLGRIGATLNDSDLIGFQQQLESRARDIKDEVNYLMAQRIEEQASFTTQLWSRRPSKEIIHQRQMKAYFGALDFCSTYDYMSPWKQARRLGNTTLFHQCLQYLTWRERAYSSSLILTGRLGSGKSVLLANMVDDLNLHFQGQNTTVAFFFCRHDLPESLKPRAIIGSIARQLLWSIPDIAERASNYNLQPQLDDFETIRCLLHALLPAGVKAYLVIDGLDECEIDDRKTVIQELRLLQQRYSIRLCVSVRKEPRDLYDIDIVWENFESSVVAAIPDNSSDIELFIGAELETRIRSGQLTIGNPLLILEIQDALLKGSQGMFLWVALQIDNLCTMCTDEAIRHALDDLPSTLSETFDRILRKFDSKLARSYQQLILEIIVASRYPLTPDELREALSVVPGEITWDPSRQVNDIFNILKCCGSLLTIDEEQNTIRLVHSSVRQFLIDSESVDKSSRFTLKEAQKRISDIVTTYLNYNIFETQLSTRVTPNMQVDSAPAKILGSNFEVPTVVRELAVSLLKLRRAPGFNMATALDKFTPRQTHTPDHSFKFLSYAKSNCLFHFTTTLELESQALCHVDELFLRLLSGTMLDTNTTDGQNLLLVSAEKGFESVLKPLLHSSELNPNSRDSLGQTPIFLAAASGHEDILNYLLSIRTVDPNLKSKKQQTPLHIAIENKHISISKTLIQSTRVNINSKDHSDRTPLHYAVQDKSTLSIFNLLLDSPSILLDEQDSQGDAPLHKALEKGNIPATKALLASSKVKTNTIDRHGVTYLHLASKYDFTGEIAEILLKMPSTDPDAGDNKMITPLHQAVKSKNLSTLKVILESGRINPPFRVNGRRLNPNKWTVMHAIAQYGDEDMTRLVLGFEQVDPNAEDYDGKAPLHYGCSADNLQFVKCMLGSERVCVNKKDHSGRTPLHVAFMHNSSVVADLLLASKRVDTTAKDNEGRTPFDYAEIGMFLPAD</sequence>
<dbReference type="SUPFAM" id="SSF48403">
    <property type="entry name" value="Ankyrin repeat"/>
    <property type="match status" value="1"/>
</dbReference>
<organism evidence="5 6">
    <name type="scientific">Penicillium angulare</name>
    <dbReference type="NCBI Taxonomy" id="116970"/>
    <lineage>
        <taxon>Eukaryota</taxon>
        <taxon>Fungi</taxon>
        <taxon>Dikarya</taxon>
        <taxon>Ascomycota</taxon>
        <taxon>Pezizomycotina</taxon>
        <taxon>Eurotiomycetes</taxon>
        <taxon>Eurotiomycetidae</taxon>
        <taxon>Eurotiales</taxon>
        <taxon>Aspergillaceae</taxon>
        <taxon>Penicillium</taxon>
    </lineage>
</organism>
<comment type="caution">
    <text evidence="5">The sequence shown here is derived from an EMBL/GenBank/DDBJ whole genome shotgun (WGS) entry which is preliminary data.</text>
</comment>
<keyword evidence="2" id="KW-0040">ANK repeat</keyword>
<dbReference type="Pfam" id="PF12796">
    <property type="entry name" value="Ank_2"/>
    <property type="match status" value="2"/>
</dbReference>
<dbReference type="InterPro" id="IPR054471">
    <property type="entry name" value="GPIID_WHD"/>
</dbReference>
<dbReference type="PROSITE" id="PS50297">
    <property type="entry name" value="ANK_REP_REGION"/>
    <property type="match status" value="1"/>
</dbReference>
<feature type="repeat" description="ANK" evidence="2">
    <location>
        <begin position="803"/>
        <end position="825"/>
    </location>
</feature>
<feature type="domain" description="Nephrocystin 3-like N-terminal" evidence="4">
    <location>
        <begin position="272"/>
        <end position="424"/>
    </location>
</feature>
<evidence type="ECO:0000259" key="3">
    <source>
        <dbReference type="Pfam" id="PF22939"/>
    </source>
</evidence>
<dbReference type="InterPro" id="IPR002110">
    <property type="entry name" value="Ankyrin_rpt"/>
</dbReference>
<proteinExistence type="predicted"/>
<dbReference type="PROSITE" id="PS50088">
    <property type="entry name" value="ANK_REPEAT"/>
    <property type="match status" value="1"/>
</dbReference>
<evidence type="ECO:0000313" key="5">
    <source>
        <dbReference type="EMBL" id="KAJ5116102.1"/>
    </source>
</evidence>
<evidence type="ECO:0008006" key="7">
    <source>
        <dbReference type="Google" id="ProtNLM"/>
    </source>
</evidence>
<dbReference type="AlphaFoldDB" id="A0A9W9KQX9"/>
<dbReference type="InterPro" id="IPR036770">
    <property type="entry name" value="Ankyrin_rpt-contain_sf"/>
</dbReference>
<dbReference type="Proteomes" id="UP001149165">
    <property type="component" value="Unassembled WGS sequence"/>
</dbReference>
<evidence type="ECO:0000313" key="6">
    <source>
        <dbReference type="Proteomes" id="UP001149165"/>
    </source>
</evidence>
<feature type="domain" description="GPI inositol-deacylase winged helix" evidence="3">
    <location>
        <begin position="546"/>
        <end position="632"/>
    </location>
</feature>
<dbReference type="SUPFAM" id="SSF52540">
    <property type="entry name" value="P-loop containing nucleoside triphosphate hydrolases"/>
    <property type="match status" value="1"/>
</dbReference>
<keyword evidence="1" id="KW-0677">Repeat</keyword>
<name>A0A9W9KQX9_9EURO</name>